<name>A0A927LCD7_9ACTN</name>
<organism evidence="3 4">
    <name type="scientific">Streptomyces caniscabiei</name>
    <dbReference type="NCBI Taxonomy" id="2746961"/>
    <lineage>
        <taxon>Bacteria</taxon>
        <taxon>Bacillati</taxon>
        <taxon>Actinomycetota</taxon>
        <taxon>Actinomycetes</taxon>
        <taxon>Kitasatosporales</taxon>
        <taxon>Streptomycetaceae</taxon>
        <taxon>Streptomyces</taxon>
    </lineage>
</organism>
<comment type="similarity">
    <text evidence="2">Belongs to the terpene synthase family.</text>
</comment>
<dbReference type="Gene3D" id="1.10.600.10">
    <property type="entry name" value="Farnesyl Diphosphate Synthase"/>
    <property type="match status" value="1"/>
</dbReference>
<evidence type="ECO:0000256" key="1">
    <source>
        <dbReference type="ARBA" id="ARBA00023239"/>
    </source>
</evidence>
<sequence>MPAFPRFAPARRRPGLETLEQRCAARLAGLLRDAFDNQEELEAFLEHRTSLWNLLSYASTREDRIELICAWIDVLFSIDDVFAQAPPSRIRQLSLHELPAVIDGRPPAVDTAFTRAFRQLRDETLPLMPAGVWQRYARTLHEFLQACHAERDLVQDLTALDLPTYERVRGSSIGACCFPLLEFGLGIDLSDPVEKLPELRRVNMLVARHWIGVNDVFSYRKELYSRDTMNEVQLALAENGGDLQAAVDRIAATVHRVEAEFDRLTTKLRASAAGQDSGLLTYLDALEAMIAGNLEWSYLTPRYNGRGHRWNGLTAATVVLTPDRTLYLPL</sequence>
<keyword evidence="2" id="KW-0460">Magnesium</keyword>
<dbReference type="InterPro" id="IPR034686">
    <property type="entry name" value="Terpene_cyclase-like_2"/>
</dbReference>
<keyword evidence="2" id="KW-0479">Metal-binding</keyword>
<dbReference type="GeneID" id="79927820"/>
<dbReference type="SFLD" id="SFLDG01020">
    <property type="entry name" value="Terpene_Cyclase_Like_2"/>
    <property type="match status" value="1"/>
</dbReference>
<dbReference type="SUPFAM" id="SSF48576">
    <property type="entry name" value="Terpenoid synthases"/>
    <property type="match status" value="1"/>
</dbReference>
<evidence type="ECO:0000256" key="2">
    <source>
        <dbReference type="RuleBase" id="RU366034"/>
    </source>
</evidence>
<dbReference type="AlphaFoldDB" id="A0A927LCD7"/>
<dbReference type="InterPro" id="IPR008949">
    <property type="entry name" value="Isoprenoid_synthase_dom_sf"/>
</dbReference>
<accession>A0A927LCD7</accession>
<reference evidence="3" key="1">
    <citation type="submission" date="2020-09" db="EMBL/GenBank/DDBJ databases">
        <title>Streptomyces canutascabiei sp. nov., which causes potato common scab and is distributed across the world.</title>
        <authorList>
            <person name="Nguyen H.P."/>
            <person name="Weisberg A.J."/>
            <person name="Chang J.H."/>
            <person name="Clarke C.R."/>
        </authorList>
    </citation>
    <scope>NUCLEOTIDE SEQUENCE</scope>
    <source>
        <strain evidence="3">ID-01-6.2a</strain>
    </source>
</reference>
<dbReference type="PANTHER" id="PTHR35201">
    <property type="entry name" value="TERPENE SYNTHASE"/>
    <property type="match status" value="1"/>
</dbReference>
<dbReference type="RefSeq" id="WP_192366115.1">
    <property type="nucleotide sequence ID" value="NZ_CP119182.1"/>
</dbReference>
<dbReference type="Pfam" id="PF19086">
    <property type="entry name" value="Terpene_syn_C_2"/>
    <property type="match status" value="1"/>
</dbReference>
<dbReference type="GO" id="GO:0010333">
    <property type="term" value="F:terpene synthase activity"/>
    <property type="evidence" value="ECO:0007669"/>
    <property type="project" value="InterPro"/>
</dbReference>
<gene>
    <name evidence="3" type="ORF">IHE70_44710</name>
</gene>
<comment type="cofactor">
    <cofactor evidence="2">
        <name>Mg(2+)</name>
        <dbReference type="ChEBI" id="CHEBI:18420"/>
    </cofactor>
</comment>
<protein>
    <recommendedName>
        <fullName evidence="2">Terpene synthase</fullName>
        <ecNumber evidence="2">4.2.3.-</ecNumber>
    </recommendedName>
</protein>
<comment type="caution">
    <text evidence="3">The sequence shown here is derived from an EMBL/GenBank/DDBJ whole genome shotgun (WGS) entry which is preliminary data.</text>
</comment>
<evidence type="ECO:0000313" key="3">
    <source>
        <dbReference type="EMBL" id="MBD9730141.1"/>
    </source>
</evidence>
<dbReference type="Proteomes" id="UP000661025">
    <property type="component" value="Unassembled WGS sequence"/>
</dbReference>
<dbReference type="PANTHER" id="PTHR35201:SF4">
    <property type="entry name" value="BETA-PINACENE SYNTHASE-RELATED"/>
    <property type="match status" value="1"/>
</dbReference>
<dbReference type="GO" id="GO:0046872">
    <property type="term" value="F:metal ion binding"/>
    <property type="evidence" value="ECO:0007669"/>
    <property type="project" value="UniProtKB-KW"/>
</dbReference>
<dbReference type="EC" id="4.2.3.-" evidence="2"/>
<keyword evidence="1 2" id="KW-0456">Lyase</keyword>
<dbReference type="EMBL" id="JACYXT010000040">
    <property type="protein sequence ID" value="MBD9730141.1"/>
    <property type="molecule type" value="Genomic_DNA"/>
</dbReference>
<dbReference type="SFLD" id="SFLDS00005">
    <property type="entry name" value="Isoprenoid_Synthase_Type_I"/>
    <property type="match status" value="1"/>
</dbReference>
<evidence type="ECO:0000313" key="4">
    <source>
        <dbReference type="Proteomes" id="UP000661025"/>
    </source>
</evidence>
<proteinExistence type="inferred from homology"/>